<evidence type="ECO:0000256" key="2">
    <source>
        <dbReference type="ARBA" id="ARBA00022963"/>
    </source>
</evidence>
<comment type="caution">
    <text evidence="6">The sequence shown here is derived from an EMBL/GenBank/DDBJ whole genome shotgun (WGS) entry which is preliminary data.</text>
</comment>
<feature type="short sequence motif" description="DGA/G" evidence="4">
    <location>
        <begin position="173"/>
        <end position="175"/>
    </location>
</feature>
<gene>
    <name evidence="6" type="ORF">KZC51_17305</name>
</gene>
<feature type="active site" description="Proton acceptor" evidence="4">
    <location>
        <position position="173"/>
    </location>
</feature>
<proteinExistence type="predicted"/>
<feature type="short sequence motif" description="GXSXG" evidence="4">
    <location>
        <begin position="57"/>
        <end position="61"/>
    </location>
</feature>
<dbReference type="Gene3D" id="3.40.1090.10">
    <property type="entry name" value="Cytosolic phospholipase A2 catalytic domain"/>
    <property type="match status" value="1"/>
</dbReference>
<dbReference type="EMBL" id="JAHWXN010000002">
    <property type="protein sequence ID" value="MCK2037889.1"/>
    <property type="molecule type" value="Genomic_DNA"/>
</dbReference>
<evidence type="ECO:0000259" key="5">
    <source>
        <dbReference type="PROSITE" id="PS51635"/>
    </source>
</evidence>
<protein>
    <submittedName>
        <fullName evidence="6">Patatin-like phospholipase family protein</fullName>
    </submittedName>
</protein>
<sequence length="273" mass="29276">MMPDDGSAARRDGVRDSSGDDRGLGLVLSGGGAFGAAHVGVLQVLAERGIRPGIAVGTSSGALVAAAYAAGFSVDAIERAARAFRWRQIARWTNTARWGLLDTVATREAVHRIFGADPSIEDLPRVFGAYATNLRTREGVILDRGPLSTALRSTIAVPGLLPPVRHEGMLLVDGGMIDNVPVVAARALGAERVIVVRLHAKWENVRMMRTVTRTAALAADESVLLIQPEMQRRAQWTMRDVPLLIAEGRRAGEEALQRAALRPGADGFLRLPR</sequence>
<feature type="domain" description="PNPLA" evidence="5">
    <location>
        <begin position="26"/>
        <end position="186"/>
    </location>
</feature>
<feature type="active site" description="Nucleophile" evidence="4">
    <location>
        <position position="59"/>
    </location>
</feature>
<keyword evidence="7" id="KW-1185">Reference proteome</keyword>
<dbReference type="Pfam" id="PF01734">
    <property type="entry name" value="Patatin"/>
    <property type="match status" value="1"/>
</dbReference>
<evidence type="ECO:0000313" key="7">
    <source>
        <dbReference type="Proteomes" id="UP001300096"/>
    </source>
</evidence>
<evidence type="ECO:0000256" key="4">
    <source>
        <dbReference type="PROSITE-ProRule" id="PRU01161"/>
    </source>
</evidence>
<feature type="short sequence motif" description="GXGXXG" evidence="4">
    <location>
        <begin position="30"/>
        <end position="35"/>
    </location>
</feature>
<dbReference type="Proteomes" id="UP001300096">
    <property type="component" value="Unassembled WGS sequence"/>
</dbReference>
<keyword evidence="1 4" id="KW-0378">Hydrolase</keyword>
<evidence type="ECO:0000256" key="1">
    <source>
        <dbReference type="ARBA" id="ARBA00022801"/>
    </source>
</evidence>
<dbReference type="PANTHER" id="PTHR14226">
    <property type="entry name" value="NEUROPATHY TARGET ESTERASE/SWISS CHEESE D.MELANOGASTER"/>
    <property type="match status" value="1"/>
</dbReference>
<keyword evidence="3 4" id="KW-0443">Lipid metabolism</keyword>
<evidence type="ECO:0000313" key="6">
    <source>
        <dbReference type="EMBL" id="MCK2037889.1"/>
    </source>
</evidence>
<accession>A0ABT0FJL7</accession>
<dbReference type="SUPFAM" id="SSF52151">
    <property type="entry name" value="FabD/lysophospholipase-like"/>
    <property type="match status" value="1"/>
</dbReference>
<name>A0ABT0FJL7_9MICO</name>
<keyword evidence="2 4" id="KW-0442">Lipid degradation</keyword>
<dbReference type="InterPro" id="IPR016035">
    <property type="entry name" value="Acyl_Trfase/lysoPLipase"/>
</dbReference>
<dbReference type="InterPro" id="IPR050301">
    <property type="entry name" value="NTE"/>
</dbReference>
<evidence type="ECO:0000256" key="3">
    <source>
        <dbReference type="ARBA" id="ARBA00023098"/>
    </source>
</evidence>
<dbReference type="RefSeq" id="WP_247631247.1">
    <property type="nucleotide sequence ID" value="NZ_JAHWXN010000002.1"/>
</dbReference>
<dbReference type="PANTHER" id="PTHR14226:SF29">
    <property type="entry name" value="NEUROPATHY TARGET ESTERASE SWS"/>
    <property type="match status" value="1"/>
</dbReference>
<dbReference type="InterPro" id="IPR002641">
    <property type="entry name" value="PNPLA_dom"/>
</dbReference>
<dbReference type="PROSITE" id="PS51635">
    <property type="entry name" value="PNPLA"/>
    <property type="match status" value="1"/>
</dbReference>
<organism evidence="6 7">
    <name type="scientific">Microbacterium croceum</name>
    <dbReference type="NCBI Taxonomy" id="2851645"/>
    <lineage>
        <taxon>Bacteria</taxon>
        <taxon>Bacillati</taxon>
        <taxon>Actinomycetota</taxon>
        <taxon>Actinomycetes</taxon>
        <taxon>Micrococcales</taxon>
        <taxon>Microbacteriaceae</taxon>
        <taxon>Microbacterium</taxon>
    </lineage>
</organism>
<reference evidence="6 7" key="1">
    <citation type="submission" date="2021-06" db="EMBL/GenBank/DDBJ databases">
        <title>Genome-based taxonomic framework of Microbacterium strains isolated from marine environment, the description of four new species and reclassification of four preexisting species.</title>
        <authorList>
            <person name="Lee S.D."/>
            <person name="Kim S.-M."/>
            <person name="Byeon Y.-S."/>
            <person name="Yang H.L."/>
            <person name="Kim I.S."/>
        </authorList>
    </citation>
    <scope>NUCLEOTIDE SEQUENCE [LARGE SCALE GENOMIC DNA]</scope>
    <source>
        <strain evidence="6 7">SSW1-49</strain>
    </source>
</reference>